<keyword evidence="2" id="KW-1185">Reference proteome</keyword>
<evidence type="ECO:0000313" key="2">
    <source>
        <dbReference type="Proteomes" id="UP000649328"/>
    </source>
</evidence>
<gene>
    <name evidence="1" type="ORF">HF325_004615</name>
</gene>
<dbReference type="EMBL" id="JACBPP010000006">
    <property type="protein sequence ID" value="KAF8000826.1"/>
    <property type="molecule type" value="Genomic_DNA"/>
</dbReference>
<name>A0A8H7GQJ4_9ASCO</name>
<dbReference type="AlphaFoldDB" id="A0A8H7GQJ4"/>
<dbReference type="Proteomes" id="UP000649328">
    <property type="component" value="Unassembled WGS sequence"/>
</dbReference>
<sequence>MEILKKNDRVVELHQVTKLSPMLLAAKTSSGQDIVLMNTHGVDVAAGSQISLGKYFAYDLNGRTIRAYYKWCVS</sequence>
<accession>A0A8H7GQJ4</accession>
<organism evidence="1 2">
    <name type="scientific">Metschnikowia pulcherrima</name>
    <dbReference type="NCBI Taxonomy" id="27326"/>
    <lineage>
        <taxon>Eukaryota</taxon>
        <taxon>Fungi</taxon>
        <taxon>Dikarya</taxon>
        <taxon>Ascomycota</taxon>
        <taxon>Saccharomycotina</taxon>
        <taxon>Pichiomycetes</taxon>
        <taxon>Metschnikowiaceae</taxon>
        <taxon>Metschnikowia</taxon>
    </lineage>
</organism>
<comment type="caution">
    <text evidence="1">The sequence shown here is derived from an EMBL/GenBank/DDBJ whole genome shotgun (WGS) entry which is preliminary data.</text>
</comment>
<evidence type="ECO:0000313" key="1">
    <source>
        <dbReference type="EMBL" id="KAF8000826.1"/>
    </source>
</evidence>
<protein>
    <submittedName>
        <fullName evidence="1">Uncharacterized protein</fullName>
    </submittedName>
</protein>
<proteinExistence type="predicted"/>
<reference evidence="1" key="1">
    <citation type="submission" date="2020-10" db="EMBL/GenBank/DDBJ databases">
        <title>The Whole-Genome Sequence of Metschnikowia persimmonesis, a Novel Endophytic Yeast Species Isolated from Medicinal Plant Diospyros kaki Thumb.</title>
        <authorList>
            <person name="Rahmat E."/>
            <person name="Kang Y."/>
        </authorList>
    </citation>
    <scope>NUCLEOTIDE SEQUENCE</scope>
    <source>
        <strain evidence="1">KIOM G15050</strain>
    </source>
</reference>
<dbReference type="OrthoDB" id="10608936at2759"/>